<reference evidence="1 2" key="1">
    <citation type="submission" date="2020-12" db="EMBL/GenBank/DDBJ databases">
        <title>De novo assembly of Tibetan sheep genome.</title>
        <authorList>
            <person name="Li X."/>
        </authorList>
    </citation>
    <scope>NUCLEOTIDE SEQUENCE [LARGE SCALE GENOMIC DNA]</scope>
    <source>
        <tissue evidence="1">Heart</tissue>
    </source>
</reference>
<evidence type="ECO:0000313" key="1">
    <source>
        <dbReference type="EMBL" id="KAG5197588.1"/>
    </source>
</evidence>
<dbReference type="AlphaFoldDB" id="A0A836CU41"/>
<dbReference type="EMBL" id="JAEMGP010000019">
    <property type="protein sequence ID" value="KAG5197588.1"/>
    <property type="molecule type" value="Genomic_DNA"/>
</dbReference>
<evidence type="ECO:0000313" key="2">
    <source>
        <dbReference type="Proteomes" id="UP000664991"/>
    </source>
</evidence>
<name>A0A836CU41_SHEEP</name>
<organism evidence="1 2">
    <name type="scientific">Ovis aries</name>
    <name type="common">Sheep</name>
    <dbReference type="NCBI Taxonomy" id="9940"/>
    <lineage>
        <taxon>Eukaryota</taxon>
        <taxon>Metazoa</taxon>
        <taxon>Chordata</taxon>
        <taxon>Craniata</taxon>
        <taxon>Vertebrata</taxon>
        <taxon>Euteleostomi</taxon>
        <taxon>Mammalia</taxon>
        <taxon>Eutheria</taxon>
        <taxon>Laurasiatheria</taxon>
        <taxon>Artiodactyla</taxon>
        <taxon>Ruminantia</taxon>
        <taxon>Pecora</taxon>
        <taxon>Bovidae</taxon>
        <taxon>Caprinae</taxon>
        <taxon>Ovis</taxon>
    </lineage>
</organism>
<sequence length="163" mass="18541">MGHSSKWNVQSLPVLEAYMDTSTRMFAPKEMVEIKRIGDFLSDVPSPFSLKNTAEHLFINSPSVKTLTQALRFYRLNSPAMRRWHNVFIQLKPANRSPAASPGSQLPLIPPDIFQIISGPALRTEAPRNRCYKMKDVRHQLGECEEKHDDDDMVWPESNGGMC</sequence>
<accession>A0A836CU41</accession>
<protein>
    <submittedName>
        <fullName evidence="1">Uncharacterized protein</fullName>
    </submittedName>
</protein>
<gene>
    <name evidence="1" type="ORF">JEQ12_008317</name>
</gene>
<comment type="caution">
    <text evidence="1">The sequence shown here is derived from an EMBL/GenBank/DDBJ whole genome shotgun (WGS) entry which is preliminary data.</text>
</comment>
<dbReference type="Proteomes" id="UP000664991">
    <property type="component" value="Unassembled WGS sequence"/>
</dbReference>
<proteinExistence type="predicted"/>